<proteinExistence type="predicted"/>
<dbReference type="PANTHER" id="PTHR43135:SF3">
    <property type="entry name" value="ALPHA-D-RIBOSE 1-METHYLPHOSPHONATE 5-TRIPHOSPHATE DIPHOSPHATASE"/>
    <property type="match status" value="1"/>
</dbReference>
<dbReference type="EMBL" id="MSCN01000001">
    <property type="protein sequence ID" value="PQJ78271.1"/>
    <property type="molecule type" value="Genomic_DNA"/>
</dbReference>
<evidence type="ECO:0000313" key="3">
    <source>
        <dbReference type="EMBL" id="PQJ78271.1"/>
    </source>
</evidence>
<dbReference type="RefSeq" id="WP_105014855.1">
    <property type="nucleotide sequence ID" value="NZ_MSCN01000001.1"/>
</dbReference>
<dbReference type="InterPro" id="IPR051781">
    <property type="entry name" value="Metallo-dep_Hydrolase"/>
</dbReference>
<keyword evidence="3" id="KW-0378">Hydrolase</keyword>
<accession>A0A2S7WLU8</accession>
<keyword evidence="1" id="KW-0732">Signal</keyword>
<dbReference type="SUPFAM" id="SSF51556">
    <property type="entry name" value="Metallo-dependent hydrolases"/>
    <property type="match status" value="1"/>
</dbReference>
<feature type="chain" id="PRO_5015509971" evidence="1">
    <location>
        <begin position="20"/>
        <end position="431"/>
    </location>
</feature>
<keyword evidence="4" id="KW-1185">Reference proteome</keyword>
<dbReference type="AlphaFoldDB" id="A0A2S7WLU8"/>
<organism evidence="3 4">
    <name type="scientific">Polaribacter porphyrae</name>
    <dbReference type="NCBI Taxonomy" id="1137780"/>
    <lineage>
        <taxon>Bacteria</taxon>
        <taxon>Pseudomonadati</taxon>
        <taxon>Bacteroidota</taxon>
        <taxon>Flavobacteriia</taxon>
        <taxon>Flavobacteriales</taxon>
        <taxon>Flavobacteriaceae</taxon>
    </lineage>
</organism>
<dbReference type="InterPro" id="IPR006680">
    <property type="entry name" value="Amidohydro-rel"/>
</dbReference>
<evidence type="ECO:0000259" key="2">
    <source>
        <dbReference type="Pfam" id="PF01979"/>
    </source>
</evidence>
<protein>
    <submittedName>
        <fullName evidence="3">Amidohydrolase</fullName>
    </submittedName>
</protein>
<feature type="signal peptide" evidence="1">
    <location>
        <begin position="1"/>
        <end position="19"/>
    </location>
</feature>
<dbReference type="OrthoDB" id="783596at2"/>
<dbReference type="SUPFAM" id="SSF51338">
    <property type="entry name" value="Composite domain of metallo-dependent hydrolases"/>
    <property type="match status" value="1"/>
</dbReference>
<feature type="domain" description="Amidohydrolase-related" evidence="2">
    <location>
        <begin position="247"/>
        <end position="391"/>
    </location>
</feature>
<dbReference type="PANTHER" id="PTHR43135">
    <property type="entry name" value="ALPHA-D-RIBOSE 1-METHYLPHOSPHONATE 5-TRIPHOSPHATE DIPHOSPHATASE"/>
    <property type="match status" value="1"/>
</dbReference>
<name>A0A2S7WLU8_9FLAO</name>
<dbReference type="GO" id="GO:0016810">
    <property type="term" value="F:hydrolase activity, acting on carbon-nitrogen (but not peptide) bonds"/>
    <property type="evidence" value="ECO:0007669"/>
    <property type="project" value="InterPro"/>
</dbReference>
<comment type="caution">
    <text evidence="3">The sequence shown here is derived from an EMBL/GenBank/DDBJ whole genome shotgun (WGS) entry which is preliminary data.</text>
</comment>
<gene>
    <name evidence="3" type="ORF">BTO18_03285</name>
</gene>
<sequence>MKKIIYSLMFFFLMTSINAQQTPAPKQSNAISIEGATAHLGNGQIIKNSLVMFANGKITFVGSAMAKIARQGTVINAKGKHIYPGFIAANASLGLAEIDAVKATRDFDEVGAMNPHIRSLIAYNAESKVVESMRPNGVLMAQTSPRGGTISGTSSIVQLDAWNWEDAAFKTDDAIHINWPGSFTRGRWWLGEDPALKADPKYGKNIDNIKQYFMNAKNYLASNKEKTHLPYEATKGLFDGTQKVFIHTSGAKEITDAVTICKDLGIKNIVIVHGDGAESVADMLVKNNVGVVLDRPHRNPNNEDDAYDYTYTIAKVLIDKGVLVCLGMEGQMERMNTRNLPFYAGTFAAHGLDKEVALKLLTSNSAKILGIDDKVGTLEVGKDATLFISEGDALDMRGNILTKAYIQGRDISLETHQTKLWKRYANKYKSK</sequence>
<dbReference type="InterPro" id="IPR032466">
    <property type="entry name" value="Metal_Hydrolase"/>
</dbReference>
<dbReference type="Pfam" id="PF01979">
    <property type="entry name" value="Amidohydro_1"/>
    <property type="match status" value="1"/>
</dbReference>
<reference evidence="3 4" key="1">
    <citation type="submission" date="2016-12" db="EMBL/GenBank/DDBJ databases">
        <title>Trade-off between light-utilization and light-protection in marine flavobacteria.</title>
        <authorList>
            <person name="Kumagai Y."/>
            <person name="Yoshizawa S."/>
            <person name="Kogure K."/>
            <person name="Iwasaki W."/>
        </authorList>
    </citation>
    <scope>NUCLEOTIDE SEQUENCE [LARGE SCALE GENOMIC DNA]</scope>
    <source>
        <strain evidence="3 4">NBRC 108759</strain>
    </source>
</reference>
<dbReference type="InterPro" id="IPR011059">
    <property type="entry name" value="Metal-dep_hydrolase_composite"/>
</dbReference>
<dbReference type="Proteomes" id="UP000238882">
    <property type="component" value="Unassembled WGS sequence"/>
</dbReference>
<evidence type="ECO:0000256" key="1">
    <source>
        <dbReference type="SAM" id="SignalP"/>
    </source>
</evidence>
<dbReference type="Gene3D" id="3.20.20.140">
    <property type="entry name" value="Metal-dependent hydrolases"/>
    <property type="match status" value="1"/>
</dbReference>
<evidence type="ECO:0000313" key="4">
    <source>
        <dbReference type="Proteomes" id="UP000238882"/>
    </source>
</evidence>